<dbReference type="EMBL" id="JAEHFV010000001">
    <property type="protein sequence ID" value="MBK0369151.1"/>
    <property type="molecule type" value="Genomic_DNA"/>
</dbReference>
<dbReference type="NCBIfam" id="TIGR04183">
    <property type="entry name" value="Por_Secre_tail"/>
    <property type="match status" value="1"/>
</dbReference>
<dbReference type="SUPFAM" id="SSF52743">
    <property type="entry name" value="Subtilisin-like"/>
    <property type="match status" value="1"/>
</dbReference>
<dbReference type="PANTHER" id="PTHR43806:SF67">
    <property type="entry name" value="EGF-LIKE DOMAIN-CONTAINING PROTEIN"/>
    <property type="match status" value="1"/>
</dbReference>
<dbReference type="InterPro" id="IPR000209">
    <property type="entry name" value="Peptidase_S8/S53_dom"/>
</dbReference>
<gene>
    <name evidence="10" type="ORF">I5M07_04810</name>
</gene>
<dbReference type="PROSITE" id="PS51892">
    <property type="entry name" value="SUBTILASE"/>
    <property type="match status" value="1"/>
</dbReference>
<keyword evidence="11" id="KW-1185">Reference proteome</keyword>
<dbReference type="GO" id="GO:0004252">
    <property type="term" value="F:serine-type endopeptidase activity"/>
    <property type="evidence" value="ECO:0007669"/>
    <property type="project" value="UniProtKB-UniRule"/>
</dbReference>
<dbReference type="InterPro" id="IPR023828">
    <property type="entry name" value="Peptidase_S8_Ser-AS"/>
</dbReference>
<dbReference type="Proteomes" id="UP000609172">
    <property type="component" value="Unassembled WGS sequence"/>
</dbReference>
<protein>
    <submittedName>
        <fullName evidence="10">S8 family serine peptidase</fullName>
    </submittedName>
</protein>
<evidence type="ECO:0000256" key="1">
    <source>
        <dbReference type="ARBA" id="ARBA00011073"/>
    </source>
</evidence>
<accession>A0A934UIQ9</accession>
<organism evidence="10 11">
    <name type="scientific">Flavobacterium agrisoli</name>
    <dbReference type="NCBI Taxonomy" id="2793066"/>
    <lineage>
        <taxon>Bacteria</taxon>
        <taxon>Pseudomonadati</taxon>
        <taxon>Bacteroidota</taxon>
        <taxon>Flavobacteriia</taxon>
        <taxon>Flavobacteriales</taxon>
        <taxon>Flavobacteriaceae</taxon>
        <taxon>Flavobacterium</taxon>
    </lineage>
</organism>
<sequence length="538" mass="58527">MKLFYLICFVLLSFSAIGQEDAWVYLNDKPNAQTFLNQPLTMLSQKALDRRHAQKIPLDISDAPVDAHYLSEIKKATGITFISQSKWLNAIHIQGSVSDIMALKNLIFVEKIDFADKALNITSNKKNTTAKVSKTTLNKSAVVFNYGNASNQVQMLNIPILHENNYTGAGITIALIDAGYLGVNSALPFARLRNNNQLLGGYDFFGRSTNFYTKSEHGTEALSTIGGYIDGSFVGTAPDASFYLFITEDNAYEGPKEESLWVEAAEKADSLGVAIISTSLGYFDDYSNARYSHTYADMDGNTTFVTRGAEKAFSKGIFVVASAGNSGNATEKHIGAPADGSHVFSVGAVTATESKAGFSSIGPTADNRIKPDVMAQGQAVSVINQSGNIVAVNGTSFSCPIIAGSVACLWQAFPEKTNQEIWNMVVSSSDRFTVPDMQYGYGIPDFSVAAQSKLMVADFDKTPFYLYPNPAKSEIIFQLPSEETSAKVSVYSVLGQLLFQSELSSKKNNISLQNFPKGMYFYKLESNAFTSSGKFIKE</sequence>
<name>A0A934UIQ9_9FLAO</name>
<proteinExistence type="inferred from homology"/>
<keyword evidence="2 6" id="KW-0645">Protease</keyword>
<dbReference type="CDD" id="cd07493">
    <property type="entry name" value="Peptidases_S8_9"/>
    <property type="match status" value="1"/>
</dbReference>
<dbReference type="PROSITE" id="PS00138">
    <property type="entry name" value="SUBTILASE_SER"/>
    <property type="match status" value="1"/>
</dbReference>
<evidence type="ECO:0000259" key="8">
    <source>
        <dbReference type="Pfam" id="PF00082"/>
    </source>
</evidence>
<evidence type="ECO:0000256" key="3">
    <source>
        <dbReference type="ARBA" id="ARBA00022729"/>
    </source>
</evidence>
<dbReference type="InterPro" id="IPR036852">
    <property type="entry name" value="Peptidase_S8/S53_dom_sf"/>
</dbReference>
<keyword evidence="5 6" id="KW-0720">Serine protease</keyword>
<evidence type="ECO:0000256" key="6">
    <source>
        <dbReference type="PROSITE-ProRule" id="PRU01240"/>
    </source>
</evidence>
<evidence type="ECO:0000256" key="2">
    <source>
        <dbReference type="ARBA" id="ARBA00022670"/>
    </source>
</evidence>
<evidence type="ECO:0000256" key="7">
    <source>
        <dbReference type="SAM" id="SignalP"/>
    </source>
</evidence>
<keyword evidence="3 7" id="KW-0732">Signal</keyword>
<evidence type="ECO:0000313" key="10">
    <source>
        <dbReference type="EMBL" id="MBK0369151.1"/>
    </source>
</evidence>
<dbReference type="Gene3D" id="3.40.50.200">
    <property type="entry name" value="Peptidase S8/S53 domain"/>
    <property type="match status" value="1"/>
</dbReference>
<dbReference type="InterPro" id="IPR017317">
    <property type="entry name" value="Pept_S8_subtilisin_bacteroid-2"/>
</dbReference>
<evidence type="ECO:0000313" key="11">
    <source>
        <dbReference type="Proteomes" id="UP000609172"/>
    </source>
</evidence>
<evidence type="ECO:0000256" key="4">
    <source>
        <dbReference type="ARBA" id="ARBA00022801"/>
    </source>
</evidence>
<feature type="active site" description="Charge relay system" evidence="6">
    <location>
        <position position="217"/>
    </location>
</feature>
<dbReference type="AlphaFoldDB" id="A0A934UIQ9"/>
<dbReference type="PRINTS" id="PR00723">
    <property type="entry name" value="SUBTILISIN"/>
</dbReference>
<feature type="domain" description="Secretion system C-terminal sorting" evidence="9">
    <location>
        <begin position="466"/>
        <end position="536"/>
    </location>
</feature>
<evidence type="ECO:0000256" key="5">
    <source>
        <dbReference type="ARBA" id="ARBA00022825"/>
    </source>
</evidence>
<feature type="domain" description="Peptidase S8/S53" evidence="8">
    <location>
        <begin position="200"/>
        <end position="442"/>
    </location>
</feature>
<keyword evidence="4 6" id="KW-0378">Hydrolase</keyword>
<feature type="chain" id="PRO_5038014552" evidence="7">
    <location>
        <begin position="19"/>
        <end position="538"/>
    </location>
</feature>
<dbReference type="Pfam" id="PF00082">
    <property type="entry name" value="Peptidase_S8"/>
    <property type="match status" value="1"/>
</dbReference>
<dbReference type="InterPro" id="IPR015500">
    <property type="entry name" value="Peptidase_S8_subtilisin-rel"/>
</dbReference>
<feature type="active site" description="Charge relay system" evidence="6">
    <location>
        <position position="396"/>
    </location>
</feature>
<feature type="signal peptide" evidence="7">
    <location>
        <begin position="1"/>
        <end position="18"/>
    </location>
</feature>
<feature type="active site" description="Charge relay system" evidence="6">
    <location>
        <position position="177"/>
    </location>
</feature>
<dbReference type="PIRSF" id="PIRSF037903">
    <property type="entry name" value="Subtilisin_rel_GFO_2223"/>
    <property type="match status" value="1"/>
</dbReference>
<reference evidence="10" key="1">
    <citation type="submission" date="2020-12" db="EMBL/GenBank/DDBJ databases">
        <title>Bacterial novel species Flavobacterium sp. SE-1-e isolated from soil.</title>
        <authorList>
            <person name="Jung H.-Y."/>
        </authorList>
    </citation>
    <scope>NUCLEOTIDE SEQUENCE</scope>
    <source>
        <strain evidence="10">SE-1-e</strain>
    </source>
</reference>
<dbReference type="RefSeq" id="WP_200105059.1">
    <property type="nucleotide sequence ID" value="NZ_JAEHFV010000001.1"/>
</dbReference>
<dbReference type="GO" id="GO:0006508">
    <property type="term" value="P:proteolysis"/>
    <property type="evidence" value="ECO:0007669"/>
    <property type="project" value="UniProtKB-KW"/>
</dbReference>
<dbReference type="InterPro" id="IPR026444">
    <property type="entry name" value="Secre_tail"/>
</dbReference>
<evidence type="ECO:0000259" key="9">
    <source>
        <dbReference type="Pfam" id="PF18962"/>
    </source>
</evidence>
<dbReference type="PANTHER" id="PTHR43806">
    <property type="entry name" value="PEPTIDASE S8"/>
    <property type="match status" value="1"/>
</dbReference>
<comment type="caution">
    <text evidence="10">The sequence shown here is derived from an EMBL/GenBank/DDBJ whole genome shotgun (WGS) entry which is preliminary data.</text>
</comment>
<dbReference type="Pfam" id="PF18962">
    <property type="entry name" value="Por_Secre_tail"/>
    <property type="match status" value="1"/>
</dbReference>
<comment type="similarity">
    <text evidence="1 6">Belongs to the peptidase S8 family.</text>
</comment>
<dbReference type="InterPro" id="IPR050131">
    <property type="entry name" value="Peptidase_S8_subtilisin-like"/>
</dbReference>